<comment type="function">
    <text evidence="10">Catalyzes the transfer of pyrophosphate from adenosine triphosphate (ATP) to 6-hydroxymethyl-7,8-dihydropterin, an enzymatic step in folate biosynthesis pathway.</text>
</comment>
<proteinExistence type="inferred from homology"/>
<dbReference type="PROSITE" id="PS00794">
    <property type="entry name" value="HPPK"/>
    <property type="match status" value="1"/>
</dbReference>
<dbReference type="NCBIfam" id="TIGR01498">
    <property type="entry name" value="folK"/>
    <property type="match status" value="1"/>
</dbReference>
<evidence type="ECO:0000259" key="13">
    <source>
        <dbReference type="PROSITE" id="PS00794"/>
    </source>
</evidence>
<evidence type="ECO:0000256" key="12">
    <source>
        <dbReference type="ARBA" id="ARBA00033413"/>
    </source>
</evidence>
<keyword evidence="8" id="KW-0067">ATP-binding</keyword>
<evidence type="ECO:0000313" key="14">
    <source>
        <dbReference type="EMBL" id="SIT79798.1"/>
    </source>
</evidence>
<keyword evidence="9" id="KW-0289">Folate biosynthesis</keyword>
<dbReference type="GO" id="GO:0046656">
    <property type="term" value="P:folic acid biosynthetic process"/>
    <property type="evidence" value="ECO:0007669"/>
    <property type="project" value="UniProtKB-KW"/>
</dbReference>
<keyword evidence="7 14" id="KW-0418">Kinase</keyword>
<dbReference type="EMBL" id="FTPS01000001">
    <property type="protein sequence ID" value="SIT79798.1"/>
    <property type="molecule type" value="Genomic_DNA"/>
</dbReference>
<evidence type="ECO:0000256" key="9">
    <source>
        <dbReference type="ARBA" id="ARBA00022909"/>
    </source>
</evidence>
<dbReference type="Proteomes" id="UP000192455">
    <property type="component" value="Unassembled WGS sequence"/>
</dbReference>
<evidence type="ECO:0000256" key="2">
    <source>
        <dbReference type="ARBA" id="ARBA00005810"/>
    </source>
</evidence>
<dbReference type="CDD" id="cd00483">
    <property type="entry name" value="HPPK"/>
    <property type="match status" value="1"/>
</dbReference>
<organism evidence="14 15">
    <name type="scientific">Pontibaca methylaminivorans</name>
    <dbReference type="NCBI Taxonomy" id="515897"/>
    <lineage>
        <taxon>Bacteria</taxon>
        <taxon>Pseudomonadati</taxon>
        <taxon>Pseudomonadota</taxon>
        <taxon>Alphaproteobacteria</taxon>
        <taxon>Rhodobacterales</taxon>
        <taxon>Roseobacteraceae</taxon>
        <taxon>Pontibaca</taxon>
    </lineage>
</organism>
<name>A0A1R3WNH8_9RHOB</name>
<sequence length="156" mass="17258">MPAAGLRLRAVSRFFHTPCFPAGAGPDFVNAVVAVESALPPGEILERLHAIERQLGRVREKRWGERSIDLDLLAVGDAVLPDAAVQRRWRELPPGQQAEIAPDQLVLPHPRLQERAFVLVPMRDIMPGWVHPLLGRDVASLCAALPPKDLEQVRPL</sequence>
<keyword evidence="6" id="KW-0547">Nucleotide-binding</keyword>
<reference evidence="14 15" key="1">
    <citation type="submission" date="2017-01" db="EMBL/GenBank/DDBJ databases">
        <authorList>
            <person name="Mah S.A."/>
            <person name="Swanson W.J."/>
            <person name="Moy G.W."/>
            <person name="Vacquier V.D."/>
        </authorList>
    </citation>
    <scope>NUCLEOTIDE SEQUENCE [LARGE SCALE GENOMIC DNA]</scope>
    <source>
        <strain evidence="14 15">DSM 21219</strain>
    </source>
</reference>
<dbReference type="PANTHER" id="PTHR43071">
    <property type="entry name" value="2-AMINO-4-HYDROXY-6-HYDROXYMETHYLDIHYDROPTERIDINE PYROPHOSPHOKINASE"/>
    <property type="match status" value="1"/>
</dbReference>
<dbReference type="EC" id="2.7.6.3" evidence="3"/>
<dbReference type="GO" id="GO:0003848">
    <property type="term" value="F:2-amino-4-hydroxy-6-hydroxymethyldihydropteridine diphosphokinase activity"/>
    <property type="evidence" value="ECO:0007669"/>
    <property type="project" value="UniProtKB-EC"/>
</dbReference>
<accession>A0A1R3WNH8</accession>
<dbReference type="InterPro" id="IPR000550">
    <property type="entry name" value="Hppk"/>
</dbReference>
<evidence type="ECO:0000256" key="11">
    <source>
        <dbReference type="ARBA" id="ARBA00029766"/>
    </source>
</evidence>
<gene>
    <name evidence="14" type="ORF">SAMN05421849_1201</name>
</gene>
<evidence type="ECO:0000256" key="8">
    <source>
        <dbReference type="ARBA" id="ARBA00022840"/>
    </source>
</evidence>
<dbReference type="UniPathway" id="UPA00077">
    <property type="reaction ID" value="UER00155"/>
</dbReference>
<comment type="similarity">
    <text evidence="2">Belongs to the HPPK family.</text>
</comment>
<dbReference type="InterPro" id="IPR035907">
    <property type="entry name" value="Hppk_sf"/>
</dbReference>
<dbReference type="STRING" id="515897.SAMN05421849_1201"/>
<keyword evidence="5" id="KW-0808">Transferase</keyword>
<evidence type="ECO:0000256" key="5">
    <source>
        <dbReference type="ARBA" id="ARBA00022679"/>
    </source>
</evidence>
<evidence type="ECO:0000256" key="1">
    <source>
        <dbReference type="ARBA" id="ARBA00005051"/>
    </source>
</evidence>
<dbReference type="Gene3D" id="3.30.70.560">
    <property type="entry name" value="7,8-Dihydro-6-hydroxymethylpterin-pyrophosphokinase HPPK"/>
    <property type="match status" value="1"/>
</dbReference>
<keyword evidence="15" id="KW-1185">Reference proteome</keyword>
<comment type="pathway">
    <text evidence="1">Cofactor biosynthesis; tetrahydrofolate biosynthesis; 2-amino-4-hydroxy-6-hydroxymethyl-7,8-dihydropteridine diphosphate from 7,8-dihydroneopterin triphosphate: step 4/4.</text>
</comment>
<dbReference type="GO" id="GO:0046654">
    <property type="term" value="P:tetrahydrofolate biosynthetic process"/>
    <property type="evidence" value="ECO:0007669"/>
    <property type="project" value="UniProtKB-UniPathway"/>
</dbReference>
<evidence type="ECO:0000256" key="7">
    <source>
        <dbReference type="ARBA" id="ARBA00022777"/>
    </source>
</evidence>
<dbReference type="SUPFAM" id="SSF55083">
    <property type="entry name" value="6-hydroxymethyl-7,8-dihydropterin pyrophosphokinase, HPPK"/>
    <property type="match status" value="1"/>
</dbReference>
<evidence type="ECO:0000256" key="6">
    <source>
        <dbReference type="ARBA" id="ARBA00022741"/>
    </source>
</evidence>
<evidence type="ECO:0000256" key="4">
    <source>
        <dbReference type="ARBA" id="ARBA00016218"/>
    </source>
</evidence>
<dbReference type="GO" id="GO:0005524">
    <property type="term" value="F:ATP binding"/>
    <property type="evidence" value="ECO:0007669"/>
    <property type="project" value="UniProtKB-KW"/>
</dbReference>
<evidence type="ECO:0000256" key="10">
    <source>
        <dbReference type="ARBA" id="ARBA00029409"/>
    </source>
</evidence>
<dbReference type="Pfam" id="PF01288">
    <property type="entry name" value="HPPK"/>
    <property type="match status" value="1"/>
</dbReference>
<evidence type="ECO:0000256" key="3">
    <source>
        <dbReference type="ARBA" id="ARBA00013253"/>
    </source>
</evidence>
<dbReference type="GO" id="GO:0016301">
    <property type="term" value="F:kinase activity"/>
    <property type="evidence" value="ECO:0007669"/>
    <property type="project" value="UniProtKB-KW"/>
</dbReference>
<protein>
    <recommendedName>
        <fullName evidence="4">2-amino-4-hydroxy-6-hydroxymethyldihydropteridine pyrophosphokinase</fullName>
        <ecNumber evidence="3">2.7.6.3</ecNumber>
    </recommendedName>
    <alternativeName>
        <fullName evidence="11">6-hydroxymethyl-7,8-dihydropterin pyrophosphokinase</fullName>
    </alternativeName>
    <alternativeName>
        <fullName evidence="12">7,8-dihydro-6-hydroxymethylpterin-pyrophosphokinase</fullName>
    </alternativeName>
</protein>
<dbReference type="AlphaFoldDB" id="A0A1R3WNH8"/>
<feature type="domain" description="7,8-dihydro-6-hydroxymethylpterin-pyrophosphokinase" evidence="13">
    <location>
        <begin position="62"/>
        <end position="73"/>
    </location>
</feature>
<dbReference type="PANTHER" id="PTHR43071:SF1">
    <property type="entry name" value="2-AMINO-4-HYDROXY-6-HYDROXYMETHYLDIHYDROPTERIDINE PYROPHOSPHOKINASE"/>
    <property type="match status" value="1"/>
</dbReference>
<evidence type="ECO:0000313" key="15">
    <source>
        <dbReference type="Proteomes" id="UP000192455"/>
    </source>
</evidence>